<organism evidence="1 2">
    <name type="scientific">Trichostrongylus colubriformis</name>
    <name type="common">Black scour worm</name>
    <dbReference type="NCBI Taxonomy" id="6319"/>
    <lineage>
        <taxon>Eukaryota</taxon>
        <taxon>Metazoa</taxon>
        <taxon>Ecdysozoa</taxon>
        <taxon>Nematoda</taxon>
        <taxon>Chromadorea</taxon>
        <taxon>Rhabditida</taxon>
        <taxon>Rhabditina</taxon>
        <taxon>Rhabditomorpha</taxon>
        <taxon>Strongyloidea</taxon>
        <taxon>Trichostrongylidae</taxon>
        <taxon>Trichostrongylus</taxon>
    </lineage>
</organism>
<name>A0AAN8FHD5_TRICO</name>
<evidence type="ECO:0000313" key="1">
    <source>
        <dbReference type="EMBL" id="KAK5971188.1"/>
    </source>
</evidence>
<dbReference type="AlphaFoldDB" id="A0AAN8FHD5"/>
<sequence>MLSIQNLLLCQYVINKILLLFYRAVRKYVVPWGKKESCFQRTKFVSCFLKGISSRCLHPLLRSRDARFLHISTFSNTLTETRIFTSVATCSTKPPRAMTQYFTCTTRLSSTFGKYIGKTYR</sequence>
<protein>
    <submittedName>
        <fullName evidence="1">Uncharacterized protein</fullName>
    </submittedName>
</protein>
<gene>
    <name evidence="1" type="ORF">GCK32_021369</name>
</gene>
<accession>A0AAN8FHD5</accession>
<proteinExistence type="predicted"/>
<comment type="caution">
    <text evidence="1">The sequence shown here is derived from an EMBL/GenBank/DDBJ whole genome shotgun (WGS) entry which is preliminary data.</text>
</comment>
<reference evidence="1 2" key="1">
    <citation type="submission" date="2019-10" db="EMBL/GenBank/DDBJ databases">
        <title>Assembly and Annotation for the nematode Trichostrongylus colubriformis.</title>
        <authorList>
            <person name="Martin J."/>
        </authorList>
    </citation>
    <scope>NUCLEOTIDE SEQUENCE [LARGE SCALE GENOMIC DNA]</scope>
    <source>
        <strain evidence="1">G859</strain>
        <tissue evidence="1">Whole worm</tissue>
    </source>
</reference>
<dbReference type="Proteomes" id="UP001331761">
    <property type="component" value="Unassembled WGS sequence"/>
</dbReference>
<evidence type="ECO:0000313" key="2">
    <source>
        <dbReference type="Proteomes" id="UP001331761"/>
    </source>
</evidence>
<keyword evidence="2" id="KW-1185">Reference proteome</keyword>
<dbReference type="EMBL" id="WIXE01018121">
    <property type="protein sequence ID" value="KAK5971188.1"/>
    <property type="molecule type" value="Genomic_DNA"/>
</dbReference>